<feature type="domain" description="Alfy-like armadillo-like repeat" evidence="2">
    <location>
        <begin position="620"/>
        <end position="881"/>
    </location>
</feature>
<dbReference type="SUPFAM" id="SSF48371">
    <property type="entry name" value="ARM repeat"/>
    <property type="match status" value="1"/>
</dbReference>
<dbReference type="InterPro" id="IPR016024">
    <property type="entry name" value="ARM-type_fold"/>
</dbReference>
<dbReference type="AlphaFoldDB" id="A0A8C2UZF7"/>
<dbReference type="PANTHER" id="PTHR46108:SF1">
    <property type="entry name" value="WD REPEAT AND FYVE DOMAIN-CONTAINING PROTEIN 3"/>
    <property type="match status" value="1"/>
</dbReference>
<organism evidence="3 4">
    <name type="scientific">Chinchilla lanigera</name>
    <name type="common">Long-tailed chinchilla</name>
    <name type="synonym">Chinchilla villidera</name>
    <dbReference type="NCBI Taxonomy" id="34839"/>
    <lineage>
        <taxon>Eukaryota</taxon>
        <taxon>Metazoa</taxon>
        <taxon>Chordata</taxon>
        <taxon>Craniata</taxon>
        <taxon>Vertebrata</taxon>
        <taxon>Euteleostomi</taxon>
        <taxon>Mammalia</taxon>
        <taxon>Eutheria</taxon>
        <taxon>Euarchontoglires</taxon>
        <taxon>Glires</taxon>
        <taxon>Rodentia</taxon>
        <taxon>Hystricomorpha</taxon>
        <taxon>Chinchillidae</taxon>
        <taxon>Chinchilla</taxon>
    </lineage>
</organism>
<dbReference type="GO" id="GO:0035973">
    <property type="term" value="P:aggrephagy"/>
    <property type="evidence" value="ECO:0007669"/>
    <property type="project" value="TreeGrafter"/>
</dbReference>
<protein>
    <submittedName>
        <fullName evidence="3">WD repeat and FYVE domain containing 3</fullName>
    </submittedName>
</protein>
<sequence>MNMVKRIMGRPRQEECSPQDNALGLMHLRRLFTELCHPPRHMTQKEQEEKLYMMLPVFNRVFGNAPPNTMTEKFSDLLQFTTQVSRLMVTEIRRRASNKSTEAASRAIVQFLEINQSEEASRGWMLLTTINLLASSGQKTVDCMTTMSVPSTLVKCLYLFFDLPHVPEAVGGAQNELPLAERRGLLQKVFVQILVKLCSFVSPAEELAQKDDLQLLFSAITSWCPPYNLPWRKSAGEVLMTISRHGLSVNVVKYIHEKECLSTCVQNMQQSDDLSPLETVEMFARLSCFLKDSSDVSQTLLDDFRIWQGYNFLCDLLLRLEQAKEAESKDALKDLVNLITSLTTYGVNELKPAGLTTGAPFLLPGFVVPQPAGKGHSVRNIQAFAVLQNAFLKAKTSFLAQIILDAITNIYMADSANYFILESQHTLSQFAEKISKLPEVQNKYFEMLEFVVFSLNYIPCKELISVSILLKSSSSYHCSIVAMRTLLKFTRHDYIFKDVFREVGLLEVMVNLLHKYAALLKDPAQALHEQGDSRNNSSVEDQKHLALLVMETLTVLLQGSNTNAGIFREFGGARCAHNIVRYPQCRQHALMTIQQLVLSPNGDDDMGTLLGLMHSAPPTELQLKTDILRALLSVLRESHRSRTVFRKVGGFVYITSLLVAMERSLSCPPKNGWEKVNQNQVFELLHTVFCTLTAAMRYEPANSHFFKTEIQYEKLADAVRFLGCFSDLRKISAMNVFPSNTQPFQRLLEEEVISTDSVSPTLRHCSKLFIYLYKVATDSFDRHAYHSVPSPPVYPAKNVADLKVHVTASSLQSSDAVVIHPGAMLAMLDLLASVGSGTQPEHALDLQLAVANILQSLVHTERNQQVMCEAGLHARLLQRCSAALADEDHALHPPLQRMFERLASQALEPMVLRS</sequence>
<evidence type="ECO:0000256" key="1">
    <source>
        <dbReference type="ARBA" id="ARBA00022574"/>
    </source>
</evidence>
<evidence type="ECO:0000259" key="2">
    <source>
        <dbReference type="Pfam" id="PF23295"/>
    </source>
</evidence>
<reference evidence="3" key="2">
    <citation type="submission" date="2025-09" db="UniProtKB">
        <authorList>
            <consortium name="Ensembl"/>
        </authorList>
    </citation>
    <scope>IDENTIFICATION</scope>
</reference>
<gene>
    <name evidence="3" type="primary">WDFY3</name>
</gene>
<proteinExistence type="predicted"/>
<dbReference type="PANTHER" id="PTHR46108">
    <property type="entry name" value="BLUE CHEESE"/>
    <property type="match status" value="1"/>
</dbReference>
<accession>A0A8C2UZF7</accession>
<dbReference type="InterPro" id="IPR051944">
    <property type="entry name" value="BEACH_domain_protein"/>
</dbReference>
<dbReference type="Proteomes" id="UP000694398">
    <property type="component" value="Unassembled WGS sequence"/>
</dbReference>
<dbReference type="Ensembl" id="ENSCLAT00000007186.1">
    <property type="protein sequence ID" value="ENSCLAP00000007074.1"/>
    <property type="gene ID" value="ENSCLAG00000004977.1"/>
</dbReference>
<dbReference type="Pfam" id="PF23295">
    <property type="entry name" value="Arm_4"/>
    <property type="match status" value="1"/>
</dbReference>
<reference evidence="3" key="1">
    <citation type="submission" date="2025-08" db="UniProtKB">
        <authorList>
            <consortium name="Ensembl"/>
        </authorList>
    </citation>
    <scope>IDENTIFICATION</scope>
</reference>
<keyword evidence="1" id="KW-0853">WD repeat</keyword>
<keyword evidence="4" id="KW-1185">Reference proteome</keyword>
<evidence type="ECO:0000313" key="3">
    <source>
        <dbReference type="Ensembl" id="ENSCLAP00000007074.1"/>
    </source>
</evidence>
<evidence type="ECO:0000313" key="4">
    <source>
        <dbReference type="Proteomes" id="UP000694398"/>
    </source>
</evidence>
<dbReference type="InterPro" id="IPR056252">
    <property type="entry name" value="Alfy-like_Arm-like"/>
</dbReference>
<dbReference type="InterPro" id="IPR011989">
    <property type="entry name" value="ARM-like"/>
</dbReference>
<dbReference type="GeneTree" id="ENSGT00940000155680"/>
<name>A0A8C2UZF7_CHILA</name>
<dbReference type="Gene3D" id="1.25.10.10">
    <property type="entry name" value="Leucine-rich Repeat Variant"/>
    <property type="match status" value="1"/>
</dbReference>